<proteinExistence type="predicted"/>
<sequence>MTDSPADSSRQTAVLLHSSGMSGRQWGALRRALAPRFEVLAPDFLGVGKNPPWPADAPFEVAMEVEHIAALVEARAQPVHLVGHSYGGLVALHLTRRLPARVRTLSLYDPVAFSVLYAAGDRAGMAELEALERDRGFNDPGRGGDERWLERFVDYWSGAGAWQRLGASTRAAFVASGRKMFLEVQSLMRERTAAASYAEIAAPTLLLCGEHTPMASRRVSALLAASLPDARLLEVAGAGHMGPLTHASAVNRAIVEHMLGHADE</sequence>
<dbReference type="eggNOG" id="COG2267">
    <property type="taxonomic scope" value="Bacteria"/>
</dbReference>
<dbReference type="GO" id="GO:0016020">
    <property type="term" value="C:membrane"/>
    <property type="evidence" value="ECO:0007669"/>
    <property type="project" value="TreeGrafter"/>
</dbReference>
<evidence type="ECO:0000313" key="4">
    <source>
        <dbReference type="Proteomes" id="UP000001880"/>
    </source>
</evidence>
<dbReference type="PRINTS" id="PR00111">
    <property type="entry name" value="ABHYDROLASE"/>
</dbReference>
<dbReference type="PANTHER" id="PTHR43798">
    <property type="entry name" value="MONOACYLGLYCEROL LIPASE"/>
    <property type="match status" value="1"/>
</dbReference>
<dbReference type="ESTHER" id="halo1-d0ly16">
    <property type="family name" value="6_AlphaBeta_hydrolase"/>
</dbReference>
<dbReference type="Gene3D" id="3.40.50.1820">
    <property type="entry name" value="alpha/beta hydrolase"/>
    <property type="match status" value="1"/>
</dbReference>
<dbReference type="GO" id="GO:0016787">
    <property type="term" value="F:hydrolase activity"/>
    <property type="evidence" value="ECO:0007669"/>
    <property type="project" value="UniProtKB-KW"/>
</dbReference>
<dbReference type="Pfam" id="PF12697">
    <property type="entry name" value="Abhydrolase_6"/>
    <property type="match status" value="1"/>
</dbReference>
<dbReference type="EMBL" id="CP001804">
    <property type="protein sequence ID" value="ACY14371.1"/>
    <property type="molecule type" value="Genomic_DNA"/>
</dbReference>
<protein>
    <submittedName>
        <fullName evidence="3">Alpha/beta hydrolase fold protein</fullName>
    </submittedName>
</protein>
<evidence type="ECO:0000313" key="3">
    <source>
        <dbReference type="EMBL" id="ACY14371.1"/>
    </source>
</evidence>
<gene>
    <name evidence="3" type="ordered locus">Hoch_1823</name>
</gene>
<dbReference type="InterPro" id="IPR000073">
    <property type="entry name" value="AB_hydrolase_1"/>
</dbReference>
<accession>D0LY16</accession>
<dbReference type="AlphaFoldDB" id="D0LY16"/>
<dbReference type="SUPFAM" id="SSF53474">
    <property type="entry name" value="alpha/beta-Hydrolases"/>
    <property type="match status" value="1"/>
</dbReference>
<evidence type="ECO:0000256" key="1">
    <source>
        <dbReference type="ARBA" id="ARBA00022801"/>
    </source>
</evidence>
<organism evidence="3 4">
    <name type="scientific">Haliangium ochraceum (strain DSM 14365 / JCM 11303 / SMP-2)</name>
    <dbReference type="NCBI Taxonomy" id="502025"/>
    <lineage>
        <taxon>Bacteria</taxon>
        <taxon>Pseudomonadati</taxon>
        <taxon>Myxococcota</taxon>
        <taxon>Polyangia</taxon>
        <taxon>Haliangiales</taxon>
        <taxon>Kofleriaceae</taxon>
        <taxon>Haliangium</taxon>
    </lineage>
</organism>
<dbReference type="KEGG" id="hoh:Hoch_1823"/>
<keyword evidence="1 3" id="KW-0378">Hydrolase</keyword>
<dbReference type="STRING" id="502025.Hoch_1823"/>
<reference evidence="3 4" key="1">
    <citation type="journal article" date="2010" name="Stand. Genomic Sci.">
        <title>Complete genome sequence of Haliangium ochraceum type strain (SMP-2).</title>
        <authorList>
            <consortium name="US DOE Joint Genome Institute (JGI-PGF)"/>
            <person name="Ivanova N."/>
            <person name="Daum C."/>
            <person name="Lang E."/>
            <person name="Abt B."/>
            <person name="Kopitz M."/>
            <person name="Saunders E."/>
            <person name="Lapidus A."/>
            <person name="Lucas S."/>
            <person name="Glavina Del Rio T."/>
            <person name="Nolan M."/>
            <person name="Tice H."/>
            <person name="Copeland A."/>
            <person name="Cheng J.F."/>
            <person name="Chen F."/>
            <person name="Bruce D."/>
            <person name="Goodwin L."/>
            <person name="Pitluck S."/>
            <person name="Mavromatis K."/>
            <person name="Pati A."/>
            <person name="Mikhailova N."/>
            <person name="Chen A."/>
            <person name="Palaniappan K."/>
            <person name="Land M."/>
            <person name="Hauser L."/>
            <person name="Chang Y.J."/>
            <person name="Jeffries C.D."/>
            <person name="Detter J.C."/>
            <person name="Brettin T."/>
            <person name="Rohde M."/>
            <person name="Goker M."/>
            <person name="Bristow J."/>
            <person name="Markowitz V."/>
            <person name="Eisen J.A."/>
            <person name="Hugenholtz P."/>
            <person name="Kyrpides N.C."/>
            <person name="Klenk H.P."/>
        </authorList>
    </citation>
    <scope>NUCLEOTIDE SEQUENCE [LARGE SCALE GENOMIC DNA]</scope>
    <source>
        <strain evidence="4">DSM 14365 / CIP 107738 / JCM 11303 / AJ 13395 / SMP-2</strain>
    </source>
</reference>
<dbReference type="HOGENOM" id="CLU_020336_43_1_7"/>
<name>D0LY16_HALO1</name>
<feature type="domain" description="AB hydrolase-1" evidence="2">
    <location>
        <begin position="14"/>
        <end position="252"/>
    </location>
</feature>
<dbReference type="PANTHER" id="PTHR43798:SF31">
    <property type="entry name" value="AB HYDROLASE SUPERFAMILY PROTEIN YCLE"/>
    <property type="match status" value="1"/>
</dbReference>
<dbReference type="InterPro" id="IPR050266">
    <property type="entry name" value="AB_hydrolase_sf"/>
</dbReference>
<dbReference type="RefSeq" id="WP_012826979.1">
    <property type="nucleotide sequence ID" value="NC_013440.1"/>
</dbReference>
<dbReference type="InterPro" id="IPR029058">
    <property type="entry name" value="AB_hydrolase_fold"/>
</dbReference>
<dbReference type="Proteomes" id="UP000001880">
    <property type="component" value="Chromosome"/>
</dbReference>
<keyword evidence="4" id="KW-1185">Reference proteome</keyword>
<evidence type="ECO:0000259" key="2">
    <source>
        <dbReference type="Pfam" id="PF12697"/>
    </source>
</evidence>